<proteinExistence type="predicted"/>
<keyword evidence="1 3" id="KW-0732">Signal</keyword>
<accession>A0ABN7UHH6</accession>
<feature type="transmembrane region" description="Helical" evidence="2">
    <location>
        <begin position="257"/>
        <end position="278"/>
    </location>
</feature>
<evidence type="ECO:0000256" key="1">
    <source>
        <dbReference type="ARBA" id="ARBA00022729"/>
    </source>
</evidence>
<evidence type="ECO:0000313" key="6">
    <source>
        <dbReference type="Proteomes" id="UP000789901"/>
    </source>
</evidence>
<evidence type="ECO:0000256" key="3">
    <source>
        <dbReference type="SAM" id="SignalP"/>
    </source>
</evidence>
<dbReference type="EMBL" id="CAJVQB010003117">
    <property type="protein sequence ID" value="CAG8598178.1"/>
    <property type="molecule type" value="Genomic_DNA"/>
</dbReference>
<evidence type="ECO:0000259" key="4">
    <source>
        <dbReference type="Pfam" id="PF10342"/>
    </source>
</evidence>
<organism evidence="5 6">
    <name type="scientific">Gigaspora margarita</name>
    <dbReference type="NCBI Taxonomy" id="4874"/>
    <lineage>
        <taxon>Eukaryota</taxon>
        <taxon>Fungi</taxon>
        <taxon>Fungi incertae sedis</taxon>
        <taxon>Mucoromycota</taxon>
        <taxon>Glomeromycotina</taxon>
        <taxon>Glomeromycetes</taxon>
        <taxon>Diversisporales</taxon>
        <taxon>Gigasporaceae</taxon>
        <taxon>Gigaspora</taxon>
    </lineage>
</organism>
<comment type="caution">
    <text evidence="5">The sequence shown here is derived from an EMBL/GenBank/DDBJ whole genome shotgun (WGS) entry which is preliminary data.</text>
</comment>
<keyword evidence="2" id="KW-1133">Transmembrane helix</keyword>
<protein>
    <submittedName>
        <fullName evidence="5">39895_t:CDS:1</fullName>
    </submittedName>
</protein>
<dbReference type="Pfam" id="PF10342">
    <property type="entry name" value="Kre9_KNH"/>
    <property type="match status" value="1"/>
</dbReference>
<keyword evidence="6" id="KW-1185">Reference proteome</keyword>
<keyword evidence="2" id="KW-0812">Transmembrane</keyword>
<evidence type="ECO:0000313" key="5">
    <source>
        <dbReference type="EMBL" id="CAG8598178.1"/>
    </source>
</evidence>
<name>A0ABN7UHH6_GIGMA</name>
<dbReference type="Proteomes" id="UP000789901">
    <property type="component" value="Unassembled WGS sequence"/>
</dbReference>
<feature type="signal peptide" evidence="3">
    <location>
        <begin position="1"/>
        <end position="22"/>
    </location>
</feature>
<evidence type="ECO:0000256" key="2">
    <source>
        <dbReference type="SAM" id="Phobius"/>
    </source>
</evidence>
<dbReference type="InterPro" id="IPR018466">
    <property type="entry name" value="Kre9/Knh1-like_N"/>
</dbReference>
<sequence length="279" mass="30329">MLFKISLCFLLILVVGTFPSLQLPHVTFPTNDSVLKSGDQVTIKFIDDGNPPTSSMSGIKIQFMKNQDTQQIPLLTIVENLPNTESQFDFKVPSIKALDCSPGKFYFLMFSDPGKPDKDDISCSPTFTVLEDSSETPSVTFPVKQMTPNNFLRGGIGDIGGIGIPVTTQKSAWPSVITASSIDPSKPITAIIPLYSPSDPSSDPGTVVIVVNGPKSTNTKLAASTFQPQKSPNDIGDIQSSSTVNSRFIKHGKIHCIIMRLGYILLSLLVMNIQYFGYF</sequence>
<feature type="domain" description="Yeast cell wall synthesis Kre9/Knh1-like N-terminal" evidence="4">
    <location>
        <begin position="29"/>
        <end position="129"/>
    </location>
</feature>
<feature type="chain" id="PRO_5045081646" evidence="3">
    <location>
        <begin position="23"/>
        <end position="279"/>
    </location>
</feature>
<gene>
    <name evidence="5" type="ORF">GMARGA_LOCUS6749</name>
</gene>
<keyword evidence="2" id="KW-0472">Membrane</keyword>
<reference evidence="5 6" key="1">
    <citation type="submission" date="2021-06" db="EMBL/GenBank/DDBJ databases">
        <authorList>
            <person name="Kallberg Y."/>
            <person name="Tangrot J."/>
            <person name="Rosling A."/>
        </authorList>
    </citation>
    <scope>NUCLEOTIDE SEQUENCE [LARGE SCALE GENOMIC DNA]</scope>
    <source>
        <strain evidence="5 6">120-4 pot B 10/14</strain>
    </source>
</reference>